<accession>A0A2K2UCA9</accession>
<feature type="transmembrane region" description="Helical" evidence="1">
    <location>
        <begin position="375"/>
        <end position="398"/>
    </location>
</feature>
<feature type="transmembrane region" description="Helical" evidence="1">
    <location>
        <begin position="170"/>
        <end position="187"/>
    </location>
</feature>
<evidence type="ECO:0000313" key="3">
    <source>
        <dbReference type="Proteomes" id="UP000236197"/>
    </source>
</evidence>
<dbReference type="Proteomes" id="UP000236197">
    <property type="component" value="Unassembled WGS sequence"/>
</dbReference>
<dbReference type="AlphaFoldDB" id="A0A2K2UCA9"/>
<keyword evidence="1" id="KW-1133">Transmembrane helix</keyword>
<feature type="transmembrane region" description="Helical" evidence="1">
    <location>
        <begin position="139"/>
        <end position="158"/>
    </location>
</feature>
<keyword evidence="3" id="KW-1185">Reference proteome</keyword>
<organism evidence="2 3">
    <name type="scientific">Enteroscipio rubneri</name>
    <dbReference type="NCBI Taxonomy" id="2070686"/>
    <lineage>
        <taxon>Bacteria</taxon>
        <taxon>Bacillati</taxon>
        <taxon>Actinomycetota</taxon>
        <taxon>Coriobacteriia</taxon>
        <taxon>Eggerthellales</taxon>
        <taxon>Eggerthellaceae</taxon>
        <taxon>Enteroscipio</taxon>
    </lineage>
</organism>
<name>A0A2K2UCA9_9ACTN</name>
<feature type="transmembrane region" description="Helical" evidence="1">
    <location>
        <begin position="78"/>
        <end position="100"/>
    </location>
</feature>
<feature type="transmembrane region" description="Helical" evidence="1">
    <location>
        <begin position="199"/>
        <end position="221"/>
    </location>
</feature>
<protein>
    <recommendedName>
        <fullName evidence="4">Permease</fullName>
    </recommendedName>
</protein>
<feature type="transmembrane region" description="Helical" evidence="1">
    <location>
        <begin position="233"/>
        <end position="253"/>
    </location>
</feature>
<keyword evidence="1" id="KW-0472">Membrane</keyword>
<evidence type="ECO:0000313" key="2">
    <source>
        <dbReference type="EMBL" id="PNV67828.1"/>
    </source>
</evidence>
<dbReference type="EMBL" id="PPEK01000005">
    <property type="protein sequence ID" value="PNV67828.1"/>
    <property type="molecule type" value="Genomic_DNA"/>
</dbReference>
<evidence type="ECO:0008006" key="4">
    <source>
        <dbReference type="Google" id="ProtNLM"/>
    </source>
</evidence>
<evidence type="ECO:0000256" key="1">
    <source>
        <dbReference type="SAM" id="Phobius"/>
    </source>
</evidence>
<gene>
    <name evidence="2" type="ORF">C2L71_06015</name>
</gene>
<sequence>MALKREYGGIQPCIRAGIFRIRIPFIHFKISPPEIVTGLMNACTSYGALAVLITTLGLDPEVAWALVVFETAMYTLNWLLGEPSICGWITPAMAIMVLFLETLPEGVARLQALTAIQLELGLLFIILGFTGLSKKLNTLVPPALKAGIVLGAGINAVVSRLKEGGATDTMTIACICGLVVVCLFMFSQRVRNKMNSNKVLSFMGNYSFLWAVIVLFLVGGLSGEVQYNFSGEIFKVPDFMGLFMAVCPFFIGFAEPSVWLMALPYALTAWIIAYGDFVTVQELGMSSVREDEHIEFDANRTNVICGIRNVILALFAPYPALAGPLSAPYCIATYARYKQDGREGMDSIYDGSGTNLIFTVVGLFIFPLYEASLAASAALLVVILVVQGWACATIAFGLMEGREVLDKGIAGMCAGFFVARGAQIALPAAIAFYLIIANNQKIREDYAWNKDHQRIEDEETARQLEALRIRMEALKSGAIVDDEDLQKEGK</sequence>
<dbReference type="RefSeq" id="WP_103264882.1">
    <property type="nucleotide sequence ID" value="NZ_CABMLE010000005.1"/>
</dbReference>
<keyword evidence="1" id="KW-0812">Transmembrane</keyword>
<feature type="transmembrane region" description="Helical" evidence="1">
    <location>
        <begin position="112"/>
        <end position="133"/>
    </location>
</feature>
<feature type="transmembrane region" description="Helical" evidence="1">
    <location>
        <begin position="348"/>
        <end position="369"/>
    </location>
</feature>
<comment type="caution">
    <text evidence="2">The sequence shown here is derived from an EMBL/GenBank/DDBJ whole genome shotgun (WGS) entry which is preliminary data.</text>
</comment>
<feature type="transmembrane region" description="Helical" evidence="1">
    <location>
        <begin position="410"/>
        <end position="436"/>
    </location>
</feature>
<proteinExistence type="predicted"/>
<reference evidence="3" key="1">
    <citation type="submission" date="2018-01" db="EMBL/GenBank/DDBJ databases">
        <title>Rubneribacter badeniensis gen. nov., sp. nov., and Colonibacter rubneri, gen. nov., sp. nov., WGS of new members of the Eggerthellaceae.</title>
        <authorList>
            <person name="Danylec N."/>
            <person name="Stoll D.A."/>
            <person name="Doetsch A."/>
            <person name="Kulling S.E."/>
            <person name="Huch M."/>
        </authorList>
    </citation>
    <scope>NUCLEOTIDE SEQUENCE [LARGE SCALE GENOMIC DNA]</scope>
    <source>
        <strain evidence="3">ResAG-96</strain>
    </source>
</reference>
<dbReference type="OrthoDB" id="354989at2"/>